<evidence type="ECO:0000313" key="2">
    <source>
        <dbReference type="EMBL" id="KAF2145728.1"/>
    </source>
</evidence>
<keyword evidence="1" id="KW-0732">Signal</keyword>
<dbReference type="AlphaFoldDB" id="A0A6A6BPS1"/>
<evidence type="ECO:0000313" key="3">
    <source>
        <dbReference type="Proteomes" id="UP000799438"/>
    </source>
</evidence>
<name>A0A6A6BPS1_9PEZI</name>
<evidence type="ECO:0008006" key="4">
    <source>
        <dbReference type="Google" id="ProtNLM"/>
    </source>
</evidence>
<dbReference type="EMBL" id="ML995477">
    <property type="protein sequence ID" value="KAF2145728.1"/>
    <property type="molecule type" value="Genomic_DNA"/>
</dbReference>
<reference evidence="2" key="1">
    <citation type="journal article" date="2020" name="Stud. Mycol.">
        <title>101 Dothideomycetes genomes: a test case for predicting lifestyles and emergence of pathogens.</title>
        <authorList>
            <person name="Haridas S."/>
            <person name="Albert R."/>
            <person name="Binder M."/>
            <person name="Bloem J."/>
            <person name="Labutti K."/>
            <person name="Salamov A."/>
            <person name="Andreopoulos B."/>
            <person name="Baker S."/>
            <person name="Barry K."/>
            <person name="Bills G."/>
            <person name="Bluhm B."/>
            <person name="Cannon C."/>
            <person name="Castanera R."/>
            <person name="Culley D."/>
            <person name="Daum C."/>
            <person name="Ezra D."/>
            <person name="Gonzalez J."/>
            <person name="Henrissat B."/>
            <person name="Kuo A."/>
            <person name="Liang C."/>
            <person name="Lipzen A."/>
            <person name="Lutzoni F."/>
            <person name="Magnuson J."/>
            <person name="Mondo S."/>
            <person name="Nolan M."/>
            <person name="Ohm R."/>
            <person name="Pangilinan J."/>
            <person name="Park H.-J."/>
            <person name="Ramirez L."/>
            <person name="Alfaro M."/>
            <person name="Sun H."/>
            <person name="Tritt A."/>
            <person name="Yoshinaga Y."/>
            <person name="Zwiers L.-H."/>
            <person name="Turgeon B."/>
            <person name="Goodwin S."/>
            <person name="Spatafora J."/>
            <person name="Crous P."/>
            <person name="Grigoriev I."/>
        </authorList>
    </citation>
    <scope>NUCLEOTIDE SEQUENCE</scope>
    <source>
        <strain evidence="2">CBS 121167</strain>
    </source>
</reference>
<proteinExistence type="predicted"/>
<dbReference type="RefSeq" id="XP_033401440.1">
    <property type="nucleotide sequence ID" value="XM_033539890.1"/>
</dbReference>
<gene>
    <name evidence="2" type="ORF">K452DRAFT_284096</name>
</gene>
<sequence>MVVRCRLLRFLSFFFFLLGLCLASARTRSKKCNTIFLWGLLALHRCQRCCAHLIMHAWQQTQNSEMSNQRYLLKQNSRASFPPELVAPLFKCNVTLKTGIAKIDRERVVPPSTRFLQCCEHGASRT</sequence>
<feature type="chain" id="PRO_5025662341" description="Secreted protein" evidence="1">
    <location>
        <begin position="24"/>
        <end position="126"/>
    </location>
</feature>
<dbReference type="Proteomes" id="UP000799438">
    <property type="component" value="Unassembled WGS sequence"/>
</dbReference>
<evidence type="ECO:0000256" key="1">
    <source>
        <dbReference type="SAM" id="SignalP"/>
    </source>
</evidence>
<dbReference type="GeneID" id="54297386"/>
<feature type="signal peptide" evidence="1">
    <location>
        <begin position="1"/>
        <end position="23"/>
    </location>
</feature>
<accession>A0A6A6BPS1</accession>
<protein>
    <recommendedName>
        <fullName evidence="4">Secreted protein</fullName>
    </recommendedName>
</protein>
<keyword evidence="3" id="KW-1185">Reference proteome</keyword>
<organism evidence="2 3">
    <name type="scientific">Aplosporella prunicola CBS 121167</name>
    <dbReference type="NCBI Taxonomy" id="1176127"/>
    <lineage>
        <taxon>Eukaryota</taxon>
        <taxon>Fungi</taxon>
        <taxon>Dikarya</taxon>
        <taxon>Ascomycota</taxon>
        <taxon>Pezizomycotina</taxon>
        <taxon>Dothideomycetes</taxon>
        <taxon>Dothideomycetes incertae sedis</taxon>
        <taxon>Botryosphaeriales</taxon>
        <taxon>Aplosporellaceae</taxon>
        <taxon>Aplosporella</taxon>
    </lineage>
</organism>